<evidence type="ECO:0000313" key="3">
    <source>
        <dbReference type="EMBL" id="KAK0753640.1"/>
    </source>
</evidence>
<feature type="region of interest" description="Disordered" evidence="1">
    <location>
        <begin position="161"/>
        <end position="200"/>
    </location>
</feature>
<evidence type="ECO:0000259" key="2">
    <source>
        <dbReference type="Pfam" id="PF09747"/>
    </source>
</evidence>
<evidence type="ECO:0000313" key="4">
    <source>
        <dbReference type="Proteomes" id="UP001172155"/>
    </source>
</evidence>
<dbReference type="AlphaFoldDB" id="A0AA40F9J3"/>
<dbReference type="PANTHER" id="PTHR31840">
    <property type="entry name" value="COILED-COIL DOMAIN-CONTAINING PROTEIN 97"/>
    <property type="match status" value="1"/>
</dbReference>
<keyword evidence="4" id="KW-1185">Reference proteome</keyword>
<protein>
    <recommendedName>
        <fullName evidence="2">CCD97-like C-terminal domain-containing protein</fullName>
    </recommendedName>
</protein>
<feature type="non-terminal residue" evidence="3">
    <location>
        <position position="1"/>
    </location>
</feature>
<dbReference type="Pfam" id="PF09747">
    <property type="entry name" value="CCD97-like_C"/>
    <property type="match status" value="2"/>
</dbReference>
<organism evidence="3 4">
    <name type="scientific">Schizothecium vesticola</name>
    <dbReference type="NCBI Taxonomy" id="314040"/>
    <lineage>
        <taxon>Eukaryota</taxon>
        <taxon>Fungi</taxon>
        <taxon>Dikarya</taxon>
        <taxon>Ascomycota</taxon>
        <taxon>Pezizomycotina</taxon>
        <taxon>Sordariomycetes</taxon>
        <taxon>Sordariomycetidae</taxon>
        <taxon>Sordariales</taxon>
        <taxon>Schizotheciaceae</taxon>
        <taxon>Schizothecium</taxon>
    </lineage>
</organism>
<name>A0AA40F9J3_9PEZI</name>
<feature type="compositionally biased region" description="Acidic residues" evidence="1">
    <location>
        <begin position="169"/>
        <end position="180"/>
    </location>
</feature>
<dbReference type="PANTHER" id="PTHR31840:SF1">
    <property type="entry name" value="COILED-COIL DOMAIN-CONTAINING PROTEIN 97"/>
    <property type="match status" value="1"/>
</dbReference>
<dbReference type="InterPro" id="IPR018613">
    <property type="entry name" value="Ccdc97-like"/>
</dbReference>
<evidence type="ECO:0000256" key="1">
    <source>
        <dbReference type="SAM" id="MobiDB-lite"/>
    </source>
</evidence>
<feature type="region of interest" description="Disordered" evidence="1">
    <location>
        <begin position="1"/>
        <end position="27"/>
    </location>
</feature>
<feature type="domain" description="CCD97-like C-terminal" evidence="2">
    <location>
        <begin position="29"/>
        <end position="97"/>
    </location>
</feature>
<feature type="domain" description="CCD97-like C-terminal" evidence="2">
    <location>
        <begin position="106"/>
        <end position="163"/>
    </location>
</feature>
<reference evidence="3" key="1">
    <citation type="submission" date="2023-06" db="EMBL/GenBank/DDBJ databases">
        <title>Genome-scale phylogeny and comparative genomics of the fungal order Sordariales.</title>
        <authorList>
            <consortium name="Lawrence Berkeley National Laboratory"/>
            <person name="Hensen N."/>
            <person name="Bonometti L."/>
            <person name="Westerberg I."/>
            <person name="Brannstrom I.O."/>
            <person name="Guillou S."/>
            <person name="Cros-Aarteil S."/>
            <person name="Calhoun S."/>
            <person name="Haridas S."/>
            <person name="Kuo A."/>
            <person name="Mondo S."/>
            <person name="Pangilinan J."/>
            <person name="Riley R."/>
            <person name="LaButti K."/>
            <person name="Andreopoulos B."/>
            <person name="Lipzen A."/>
            <person name="Chen C."/>
            <person name="Yanf M."/>
            <person name="Daum C."/>
            <person name="Ng V."/>
            <person name="Clum A."/>
            <person name="Steindorff A."/>
            <person name="Ohm R."/>
            <person name="Martin F."/>
            <person name="Silar P."/>
            <person name="Natvig D."/>
            <person name="Lalanne C."/>
            <person name="Gautier V."/>
            <person name="Ament-velasquez S.L."/>
            <person name="Kruys A."/>
            <person name="Hutchinson M.I."/>
            <person name="Powell A.J."/>
            <person name="Barry K."/>
            <person name="Miller A.N."/>
            <person name="Grigoriev I.V."/>
            <person name="Debuchy R."/>
            <person name="Gladieux P."/>
            <person name="Thoren M.H."/>
            <person name="Johannesson H."/>
        </authorList>
    </citation>
    <scope>NUCLEOTIDE SEQUENCE</scope>
    <source>
        <strain evidence="3">SMH3187-1</strain>
    </source>
</reference>
<dbReference type="InterPro" id="IPR040233">
    <property type="entry name" value="CCD97-like_C"/>
</dbReference>
<feature type="non-terminal residue" evidence="3">
    <location>
        <position position="200"/>
    </location>
</feature>
<gene>
    <name evidence="3" type="ORF">B0T18DRAFT_310461</name>
</gene>
<comment type="caution">
    <text evidence="3">The sequence shown here is derived from an EMBL/GenBank/DDBJ whole genome shotgun (WGS) entry which is preliminary data.</text>
</comment>
<proteinExistence type="predicted"/>
<dbReference type="EMBL" id="JAUKUD010000001">
    <property type="protein sequence ID" value="KAK0753640.1"/>
    <property type="molecule type" value="Genomic_DNA"/>
</dbReference>
<dbReference type="Proteomes" id="UP001172155">
    <property type="component" value="Unassembled WGS sequence"/>
</dbReference>
<accession>A0AA40F9J3</accession>
<sequence>PTLDSEPFSRPRPRPPRSSSQQAQIRVQNRRREYLARNPSYFVSSEHELAATDPLLYDTLIRRYQTPAEREAEGRARGYARVLEGSLLRGEERLARLAGESRVDEALPPPETKTEGHAQWTHFLRERFIRGEDEDFEYAAVDGDEELDVIERVEREEAWFDGESPAWDLGEEEEEEEEGGGDAARRKERELQGETGVQDF</sequence>
<feature type="compositionally biased region" description="Basic and acidic residues" evidence="1">
    <location>
        <begin position="183"/>
        <end position="192"/>
    </location>
</feature>